<dbReference type="PANTHER" id="PTHR10010">
    <property type="entry name" value="SOLUTE CARRIER FAMILY 34 SODIUM PHOSPHATE , MEMBER 2-RELATED"/>
    <property type="match status" value="1"/>
</dbReference>
<feature type="non-terminal residue" evidence="8">
    <location>
        <position position="228"/>
    </location>
</feature>
<proteinExistence type="inferred from homology"/>
<reference evidence="8 9" key="1">
    <citation type="submission" date="2017-12" db="EMBL/GenBank/DDBJ databases">
        <title>Sequencing, de novo assembly and annotation of complete genome of a new Thraustochytrid species, strain FCC1311.</title>
        <authorList>
            <person name="Sedici K."/>
            <person name="Godart F."/>
            <person name="Aiese Cigliano R."/>
            <person name="Sanseverino W."/>
            <person name="Barakat M."/>
            <person name="Ortet P."/>
            <person name="Marechal E."/>
            <person name="Cagnac O."/>
            <person name="Amato A."/>
        </authorList>
    </citation>
    <scope>NUCLEOTIDE SEQUENCE [LARGE SCALE GENOMIC DNA]</scope>
</reference>
<dbReference type="AlphaFoldDB" id="A0A2R5FCZ7"/>
<evidence type="ECO:0000256" key="1">
    <source>
        <dbReference type="ARBA" id="ARBA00004651"/>
    </source>
</evidence>
<dbReference type="Pfam" id="PF02690">
    <property type="entry name" value="Na_Pi_cotrans"/>
    <property type="match status" value="1"/>
</dbReference>
<comment type="similarity">
    <text evidence="2">Belongs to the SLC34A transporter family.</text>
</comment>
<accession>A0A2R5FCZ7</accession>
<keyword evidence="3" id="KW-1003">Cell membrane</keyword>
<organism evidence="8 9">
    <name type="scientific">Hondaea fermentalgiana</name>
    <dbReference type="NCBI Taxonomy" id="2315210"/>
    <lineage>
        <taxon>Eukaryota</taxon>
        <taxon>Sar</taxon>
        <taxon>Stramenopiles</taxon>
        <taxon>Bigyra</taxon>
        <taxon>Labyrinthulomycetes</taxon>
        <taxon>Thraustochytrida</taxon>
        <taxon>Thraustochytriidae</taxon>
        <taxon>Hondaea</taxon>
    </lineage>
</organism>
<keyword evidence="5 7" id="KW-1133">Transmembrane helix</keyword>
<evidence type="ECO:0000256" key="4">
    <source>
        <dbReference type="ARBA" id="ARBA00022692"/>
    </source>
</evidence>
<dbReference type="Proteomes" id="UP000241890">
    <property type="component" value="Unassembled WGS sequence"/>
</dbReference>
<evidence type="ECO:0000256" key="2">
    <source>
        <dbReference type="ARBA" id="ARBA00005808"/>
    </source>
</evidence>
<sequence length="228" mass="24740">WEGPLKVITAEISKRIISVDKDVIKDFAYGRPSLELCQDFLCYEDEGAMECHAHKFSQKRCAKSGLAVFKTNCGDTWIDDETNETVTASKKAKAKFEYCTYDIGTDVIGVNSTILTAAQEHFDSYKLNKAGVFYDAGMQTSAGWVTLLLSLVMLIVSLLAMVKLLGIAVRGAAEEVLQKALNMNGYLAILVGCGITVFVQSSSITTSTLTPLVAMGTLTLEGMLPLTL</sequence>
<evidence type="ECO:0000313" key="8">
    <source>
        <dbReference type="EMBL" id="GBG16112.1"/>
    </source>
</evidence>
<dbReference type="OrthoDB" id="67833at2759"/>
<comment type="caution">
    <text evidence="8">The sequence shown here is derived from an EMBL/GenBank/DDBJ whole genome shotgun (WGS) entry which is preliminary data.</text>
</comment>
<evidence type="ECO:0000256" key="3">
    <source>
        <dbReference type="ARBA" id="ARBA00022475"/>
    </source>
</evidence>
<dbReference type="GO" id="GO:0005436">
    <property type="term" value="F:sodium:phosphate symporter activity"/>
    <property type="evidence" value="ECO:0007669"/>
    <property type="project" value="InterPro"/>
</dbReference>
<name>A0A2R5FCZ7_9STRA</name>
<evidence type="ECO:0000256" key="5">
    <source>
        <dbReference type="ARBA" id="ARBA00022989"/>
    </source>
</evidence>
<evidence type="ECO:0000313" key="9">
    <source>
        <dbReference type="Proteomes" id="UP000241890"/>
    </source>
</evidence>
<dbReference type="EMBL" id="BEYU01000924">
    <property type="protein sequence ID" value="GBG16112.1"/>
    <property type="molecule type" value="Genomic_DNA"/>
</dbReference>
<comment type="subcellular location">
    <subcellularLocation>
        <location evidence="1">Cell membrane</location>
        <topology evidence="1">Multi-pass membrane protein</topology>
    </subcellularLocation>
</comment>
<feature type="transmembrane region" description="Helical" evidence="7">
    <location>
        <begin position="144"/>
        <end position="169"/>
    </location>
</feature>
<keyword evidence="4 7" id="KW-0812">Transmembrane</keyword>
<dbReference type="InterPro" id="IPR003841">
    <property type="entry name" value="Na/Pi_transpt"/>
</dbReference>
<gene>
    <name evidence="8" type="ORF">FCC1311_115882</name>
</gene>
<feature type="transmembrane region" description="Helical" evidence="7">
    <location>
        <begin position="181"/>
        <end position="199"/>
    </location>
</feature>
<keyword evidence="6 7" id="KW-0472">Membrane</keyword>
<protein>
    <submittedName>
        <fullName evidence="8">Sodium-dependent phosphate transport protein 2B</fullName>
    </submittedName>
</protein>
<feature type="non-terminal residue" evidence="8">
    <location>
        <position position="1"/>
    </location>
</feature>
<evidence type="ECO:0000256" key="7">
    <source>
        <dbReference type="SAM" id="Phobius"/>
    </source>
</evidence>
<dbReference type="PANTHER" id="PTHR10010:SF46">
    <property type="entry name" value="SODIUM-DEPENDENT PHOSPHATE TRANSPORT PROTEIN 2B"/>
    <property type="match status" value="1"/>
</dbReference>
<dbReference type="InParanoid" id="A0A2R5FCZ7"/>
<dbReference type="GO" id="GO:0005886">
    <property type="term" value="C:plasma membrane"/>
    <property type="evidence" value="ECO:0007669"/>
    <property type="project" value="UniProtKB-SubCell"/>
</dbReference>
<keyword evidence="9" id="KW-1185">Reference proteome</keyword>
<dbReference type="GO" id="GO:0044341">
    <property type="term" value="P:sodium-dependent phosphate transport"/>
    <property type="evidence" value="ECO:0007669"/>
    <property type="project" value="InterPro"/>
</dbReference>
<evidence type="ECO:0000256" key="6">
    <source>
        <dbReference type="ARBA" id="ARBA00023136"/>
    </source>
</evidence>